<protein>
    <submittedName>
        <fullName evidence="1">Uncharacterized protein</fullName>
    </submittedName>
</protein>
<comment type="caution">
    <text evidence="1">The sequence shown here is derived from an EMBL/GenBank/DDBJ whole genome shotgun (WGS) entry which is preliminary data.</text>
</comment>
<gene>
    <name evidence="1" type="ORF">ENS19_07985</name>
</gene>
<dbReference type="EMBL" id="DSTX01000013">
    <property type="protein sequence ID" value="HFK21197.1"/>
    <property type="molecule type" value="Genomic_DNA"/>
</dbReference>
<accession>A0A7C3N7M6</accession>
<sequence>MVAMVYSTSLYYFTNDLFREKGIRITIKDLEEVGKKYNTKITNHANKIGAPGFFSKYLLKNYELDIMDITIEGETEESVKMTIRELYNIYGPYETKRGQNEKIAKELKKELQPRA</sequence>
<evidence type="ECO:0000313" key="1">
    <source>
        <dbReference type="EMBL" id="HFK21197.1"/>
    </source>
</evidence>
<proteinExistence type="predicted"/>
<reference evidence="1" key="1">
    <citation type="journal article" date="2020" name="mSystems">
        <title>Genome- and Community-Level Interaction Insights into Carbon Utilization and Element Cycling Functions of Hydrothermarchaeota in Hydrothermal Sediment.</title>
        <authorList>
            <person name="Zhou Z."/>
            <person name="Liu Y."/>
            <person name="Xu W."/>
            <person name="Pan J."/>
            <person name="Luo Z.H."/>
            <person name="Li M."/>
        </authorList>
    </citation>
    <scope>NUCLEOTIDE SEQUENCE [LARGE SCALE GENOMIC DNA]</scope>
    <source>
        <strain evidence="1">SpSt-468</strain>
    </source>
</reference>
<dbReference type="AlphaFoldDB" id="A0A7C3N7M6"/>
<organism evidence="1">
    <name type="scientific">Candidatus Methanomethylicus mesodigestus</name>
    <dbReference type="NCBI Taxonomy" id="1867258"/>
    <lineage>
        <taxon>Archaea</taxon>
        <taxon>Thermoproteota</taxon>
        <taxon>Methanosuratincolia</taxon>
        <taxon>Candidatus Methanomethylicales</taxon>
        <taxon>Candidatus Methanomethylicaceae</taxon>
        <taxon>Candidatus Methanomethylicus</taxon>
    </lineage>
</organism>
<name>A0A7C3N7M6_9CREN</name>